<dbReference type="GO" id="GO:0099002">
    <property type="term" value="P:symbiont genome ejection through host cell envelope, short tail mechanism"/>
    <property type="evidence" value="ECO:0007669"/>
    <property type="project" value="UniProtKB-UniRule"/>
</dbReference>
<keyword evidence="1" id="KW-1244">Viral short tail ejection system</keyword>
<organism evidence="3 4">
    <name type="scientific">Klebsiella phage Emom</name>
    <dbReference type="NCBI Taxonomy" id="3018529"/>
    <lineage>
        <taxon>Viruses</taxon>
        <taxon>Duplodnaviria</taxon>
        <taxon>Heunggongvirae</taxon>
        <taxon>Uroviricota</taxon>
        <taxon>Caudoviricetes</taxon>
        <taxon>Autographivirales</taxon>
        <taxon>Autotranscriptaviridae</taxon>
        <taxon>Studiervirinae</taxon>
        <taxon>Przondovirus</taxon>
        <taxon>Przondovirus emom</taxon>
    </lineage>
</organism>
<dbReference type="EMBL" id="OQ579030">
    <property type="protein sequence ID" value="WEU80535.1"/>
    <property type="molecule type" value="Genomic_DNA"/>
</dbReference>
<proteinExistence type="inferred from homology"/>
<dbReference type="GO" id="GO:0044423">
    <property type="term" value="C:virion component"/>
    <property type="evidence" value="ECO:0007669"/>
    <property type="project" value="UniProtKB-KW"/>
</dbReference>
<evidence type="ECO:0000256" key="1">
    <source>
        <dbReference type="HAMAP-Rule" id="MF_04122"/>
    </source>
</evidence>
<name>A0AAF0D7M9_9CAUD</name>
<accession>A0AAF0D7M9</accession>
<reference evidence="3 4" key="1">
    <citation type="submission" date="2023-03" db="EMBL/GenBank/DDBJ databases">
        <title>A hybrid and poly-polish workflow for the complete and accurate assembly of phage genomes: a case study of ten przondoviruses.</title>
        <authorList>
            <person name="Elek C.K.A."/>
            <person name="Adriaenssens E.M."/>
        </authorList>
    </citation>
    <scope>NUCLEOTIDE SEQUENCE [LARGE SCALE GENOMIC DNA]</scope>
</reference>
<gene>
    <name evidence="3" type="ORF">FWCWJBXL_0042</name>
</gene>
<keyword evidence="1" id="KW-1162">Viral penetration into host cytoplasm</keyword>
<comment type="subunit">
    <text evidence="1">Homooctamer. Interacts with gp16; after ejection the gp15-gp16 complex composed of a gp15 octamer and a gp16 tetramer probably binds both the viral DNA and the host inner membrane. Interacts with gp14.</text>
</comment>
<sequence>MASKLEQALGQLPQAGSTRIRGGSASMQYRPVTIQQEGARQSNLVQSLAKFGTAMGEAADAYDKRQRDKAEERSDEIIRKLTPEQRREAIKNGTLLYQDDPYAMEALRFKTGRNAAFLIDDEVAQKVQNGEFRTRAEMEEYRHKRLTEGANEYAEQFMINPEDSEFQRGFNANITERNISLYGKHDTFLSDQAQKGAILASKVELSGVLKDPAVLARPESGEFFQRYIDNALKTGSIPSDAQAQQVIIGSLNDVIQRPGATNFLQSLEGRPVTLNGKTTTYKELMGEEQWNALMVKAQSTQFDNDAKLSEGFRLGITSALNQDDTSKGWEMLQGAKAELDRLQPGEQMTPERERLIQAEEQMQARFRQEAQAAAKEMDKRQKTINKNQVIDQQFTKRINGQYVSTSYKDMPTNENTGEFTHSDMVNYANGKLAEIDQMQLTEQQKDRMKLSYLRADSEGGAFRTVVGQMVTDAGSEWSAAVINGKLPEDTTALNKLRTMRNTDPDLFAALYPDKADLFLTMDMMDKQGIDPQILIDADRSRRSLTKEMQYEDDKAWASLKNNSESPELSRIPASLDGMARKIYDSVKYRTGNSDMAMQQVDKFLKESTVTFKGDDVDGDTIGIIPKNILQVSDDPKSWEQGRDILEEARKGIIAANPWVTNKQLTMYQQGDSIYMMDTTGTVRIRYDKELLTRTYQEQQQRLAKEAEEKALKEATKRAPIAAVNQVRKDIKSGKRKGLAQRSQEFREQRLHRKPKE</sequence>
<evidence type="ECO:0000313" key="3">
    <source>
        <dbReference type="EMBL" id="WEU80535.1"/>
    </source>
</evidence>
<keyword evidence="1" id="KW-1049">Host periplasm</keyword>
<feature type="region of interest" description="Disordered" evidence="2">
    <location>
        <begin position="725"/>
        <end position="756"/>
    </location>
</feature>
<keyword evidence="1" id="KW-0946">Virion</keyword>
<feature type="region of interest" description="Disordered" evidence="2">
    <location>
        <begin position="1"/>
        <end position="24"/>
    </location>
</feature>
<comment type="subcellular location">
    <subcellularLocation>
        <location evidence="1">Virion</location>
    </subcellularLocation>
    <subcellularLocation>
        <location evidence="1">Host periplasm</location>
    </subcellularLocation>
    <text evidence="1">The gp15-gp16 complex spans the periplasm and the cytoplasmic membrane.</text>
</comment>
<comment type="function">
    <text evidence="1">Component of the cylindrical core that assembles on the inner surface of the capsid during capsid formation and plays a role in viral DNA ejection into the host cell. The inner core is composed of stacked rings of gp14, gp15 and gp16 proteins. Following binding to the host cell surface, the internal core is disassembled and gp15 is ejected along with gp14 and gp16 into the infected cell. Gp15 probably remains associated with gp16. The gp15-gp16 complex binds to both the viral DNA and the host inner membrane, probably escorting the leading end of the genome through the periplasm and controlling the extend of DNA translocated into the host cell.</text>
</comment>
<dbReference type="Proteomes" id="UP001219231">
    <property type="component" value="Segment"/>
</dbReference>
<keyword evidence="4" id="KW-1185">Reference proteome</keyword>
<protein>
    <recommendedName>
        <fullName evidence="1">Internal virion protein gp15</fullName>
    </recommendedName>
</protein>
<feature type="coiled-coil region" evidence="1">
    <location>
        <begin position="688"/>
        <end position="717"/>
    </location>
</feature>
<dbReference type="GO" id="GO:0044229">
    <property type="term" value="C:host cell periplasmic space"/>
    <property type="evidence" value="ECO:0007669"/>
    <property type="project" value="UniProtKB-SubCell"/>
</dbReference>
<evidence type="ECO:0000313" key="4">
    <source>
        <dbReference type="Proteomes" id="UP001219231"/>
    </source>
</evidence>
<keyword evidence="1" id="KW-1160">Virus entry into host cell</keyword>
<evidence type="ECO:0000256" key="2">
    <source>
        <dbReference type="SAM" id="MobiDB-lite"/>
    </source>
</evidence>
<comment type="similarity">
    <text evidence="1">Belongs to the T7virus internal virion protein gp15 family.</text>
</comment>
<dbReference type="HAMAP" id="MF_04122">
    <property type="entry name" value="GP15_T7"/>
    <property type="match status" value="1"/>
</dbReference>
<dbReference type="Pfam" id="PF26212">
    <property type="entry name" value="Phage_T7_Gp15"/>
    <property type="match status" value="1"/>
</dbReference>
<keyword evidence="1" id="KW-0175">Coiled coil</keyword>
<dbReference type="InterPro" id="IPR038993">
    <property type="entry name" value="Gp15"/>
</dbReference>
<keyword evidence="1" id="KW-1171">Viral genome ejection through host cell envelope</keyword>